<dbReference type="EMBL" id="ML210296">
    <property type="protein sequence ID" value="TFK20552.1"/>
    <property type="molecule type" value="Genomic_DNA"/>
</dbReference>
<dbReference type="OrthoDB" id="2684236at2759"/>
<dbReference type="AlphaFoldDB" id="A0A5C3KK79"/>
<reference evidence="2 3" key="1">
    <citation type="journal article" date="2019" name="Nat. Ecol. Evol.">
        <title>Megaphylogeny resolves global patterns of mushroom evolution.</title>
        <authorList>
            <person name="Varga T."/>
            <person name="Krizsan K."/>
            <person name="Foldi C."/>
            <person name="Dima B."/>
            <person name="Sanchez-Garcia M."/>
            <person name="Sanchez-Ramirez S."/>
            <person name="Szollosi G.J."/>
            <person name="Szarkandi J.G."/>
            <person name="Papp V."/>
            <person name="Albert L."/>
            <person name="Andreopoulos W."/>
            <person name="Angelini C."/>
            <person name="Antonin V."/>
            <person name="Barry K.W."/>
            <person name="Bougher N.L."/>
            <person name="Buchanan P."/>
            <person name="Buyck B."/>
            <person name="Bense V."/>
            <person name="Catcheside P."/>
            <person name="Chovatia M."/>
            <person name="Cooper J."/>
            <person name="Damon W."/>
            <person name="Desjardin D."/>
            <person name="Finy P."/>
            <person name="Geml J."/>
            <person name="Haridas S."/>
            <person name="Hughes K."/>
            <person name="Justo A."/>
            <person name="Karasinski D."/>
            <person name="Kautmanova I."/>
            <person name="Kiss B."/>
            <person name="Kocsube S."/>
            <person name="Kotiranta H."/>
            <person name="LaButti K.M."/>
            <person name="Lechner B.E."/>
            <person name="Liimatainen K."/>
            <person name="Lipzen A."/>
            <person name="Lukacs Z."/>
            <person name="Mihaltcheva S."/>
            <person name="Morgado L.N."/>
            <person name="Niskanen T."/>
            <person name="Noordeloos M.E."/>
            <person name="Ohm R.A."/>
            <person name="Ortiz-Santana B."/>
            <person name="Ovrebo C."/>
            <person name="Racz N."/>
            <person name="Riley R."/>
            <person name="Savchenko A."/>
            <person name="Shiryaev A."/>
            <person name="Soop K."/>
            <person name="Spirin V."/>
            <person name="Szebenyi C."/>
            <person name="Tomsovsky M."/>
            <person name="Tulloss R.E."/>
            <person name="Uehling J."/>
            <person name="Grigoriev I.V."/>
            <person name="Vagvolgyi C."/>
            <person name="Papp T."/>
            <person name="Martin F.M."/>
            <person name="Miettinen O."/>
            <person name="Hibbett D.S."/>
            <person name="Nagy L.G."/>
        </authorList>
    </citation>
    <scope>NUCLEOTIDE SEQUENCE [LARGE SCALE GENOMIC DNA]</scope>
    <source>
        <strain evidence="2 3">CBS 121175</strain>
    </source>
</reference>
<evidence type="ECO:0000256" key="1">
    <source>
        <dbReference type="SAM" id="MobiDB-lite"/>
    </source>
</evidence>
<evidence type="ECO:0000313" key="2">
    <source>
        <dbReference type="EMBL" id="TFK20552.1"/>
    </source>
</evidence>
<gene>
    <name evidence="2" type="ORF">FA15DRAFT_708011</name>
</gene>
<name>A0A5C3KK79_COPMA</name>
<proteinExistence type="predicted"/>
<dbReference type="STRING" id="230819.A0A5C3KK79"/>
<accession>A0A5C3KK79</accession>
<keyword evidence="3" id="KW-1185">Reference proteome</keyword>
<protein>
    <submittedName>
        <fullName evidence="2">Uncharacterized protein</fullName>
    </submittedName>
</protein>
<feature type="non-terminal residue" evidence="2">
    <location>
        <position position="185"/>
    </location>
</feature>
<feature type="region of interest" description="Disordered" evidence="1">
    <location>
        <begin position="1"/>
        <end position="23"/>
    </location>
</feature>
<sequence length="185" mass="20687">MDIPPSYSSEAAPGTSKNTVDDSGTLPTYTFPTKFVIGGVPTDSLLITAPEIKGHLALLNAFAELKKNVHAWPDSIPNMPPDEEKRWGWFVNMAVERFDRWVRALKPTDDSIAIEDVLPPIDVLMVWHSYMLNPRWYAEDGQRLGPILQPLHSIGGKLAASLHHLPEILSTPPSARRVELFKERV</sequence>
<organism evidence="2 3">
    <name type="scientific">Coprinopsis marcescibilis</name>
    <name type="common">Agaric fungus</name>
    <name type="synonym">Psathyrella marcescibilis</name>
    <dbReference type="NCBI Taxonomy" id="230819"/>
    <lineage>
        <taxon>Eukaryota</taxon>
        <taxon>Fungi</taxon>
        <taxon>Dikarya</taxon>
        <taxon>Basidiomycota</taxon>
        <taxon>Agaricomycotina</taxon>
        <taxon>Agaricomycetes</taxon>
        <taxon>Agaricomycetidae</taxon>
        <taxon>Agaricales</taxon>
        <taxon>Agaricineae</taxon>
        <taxon>Psathyrellaceae</taxon>
        <taxon>Coprinopsis</taxon>
    </lineage>
</organism>
<evidence type="ECO:0000313" key="3">
    <source>
        <dbReference type="Proteomes" id="UP000307440"/>
    </source>
</evidence>
<dbReference type="Proteomes" id="UP000307440">
    <property type="component" value="Unassembled WGS sequence"/>
</dbReference>